<gene>
    <name evidence="1" type="ORF">SAMN05421853_102157</name>
</gene>
<dbReference type="InterPro" id="IPR053745">
    <property type="entry name" value="Viral_Tail_Comp_sf"/>
</dbReference>
<evidence type="ECO:0000313" key="1">
    <source>
        <dbReference type="EMBL" id="SFQ15327.1"/>
    </source>
</evidence>
<evidence type="ECO:0008006" key="3">
    <source>
        <dbReference type="Google" id="ProtNLM"/>
    </source>
</evidence>
<dbReference type="AlphaFoldDB" id="A0A1I5W6S9"/>
<dbReference type="Pfam" id="PF11367">
    <property type="entry name" value="Tail_completion_gp17"/>
    <property type="match status" value="1"/>
</dbReference>
<dbReference type="Proteomes" id="UP000243106">
    <property type="component" value="Unassembled WGS sequence"/>
</dbReference>
<dbReference type="RefSeq" id="WP_093009436.1">
    <property type="nucleotide sequence ID" value="NZ_FOXV01000002.1"/>
</dbReference>
<dbReference type="EMBL" id="FOXV01000002">
    <property type="protein sequence ID" value="SFQ15327.1"/>
    <property type="molecule type" value="Genomic_DNA"/>
</dbReference>
<proteinExistence type="predicted"/>
<organism evidence="1 2">
    <name type="scientific">Roseivivax halotolerans</name>
    <dbReference type="NCBI Taxonomy" id="93684"/>
    <lineage>
        <taxon>Bacteria</taxon>
        <taxon>Pseudomonadati</taxon>
        <taxon>Pseudomonadota</taxon>
        <taxon>Alphaproteobacteria</taxon>
        <taxon>Rhodobacterales</taxon>
        <taxon>Roseobacteraceae</taxon>
        <taxon>Roseivivax</taxon>
    </lineage>
</organism>
<keyword evidence="2" id="KW-1185">Reference proteome</keyword>
<evidence type="ECO:0000313" key="2">
    <source>
        <dbReference type="Proteomes" id="UP000243106"/>
    </source>
</evidence>
<protein>
    <recommendedName>
        <fullName evidence="3">DUF3168 domain-containing protein</fullName>
    </recommendedName>
</protein>
<name>A0A1I5W6S9_9RHOB</name>
<sequence>MSYAISEALQAAIFTRLAADPALTAEVGSHIYDALPAGPVPSLYVSLGPEKVRAASDASADGAWHDISVTVVTDAGGFRQAKRAAVALSDALEGADLTLARGRLTSLRFLRAEARHRSGGLRRIEMIFRARVDDDQSQ</sequence>
<dbReference type="STRING" id="93684.SAMN05421853_102157"/>
<dbReference type="Gene3D" id="3.30.2000.30">
    <property type="match status" value="1"/>
</dbReference>
<reference evidence="2" key="1">
    <citation type="submission" date="2016-10" db="EMBL/GenBank/DDBJ databases">
        <authorList>
            <person name="Varghese N."/>
            <person name="Submissions S."/>
        </authorList>
    </citation>
    <scope>NUCLEOTIDE SEQUENCE [LARGE SCALE GENOMIC DNA]</scope>
    <source>
        <strain evidence="2">JCM 10271</strain>
    </source>
</reference>
<dbReference type="InterPro" id="IPR021508">
    <property type="entry name" value="Gp17-like"/>
</dbReference>
<accession>A0A1I5W6S9</accession>